<feature type="non-terminal residue" evidence="1">
    <location>
        <position position="1"/>
    </location>
</feature>
<reference evidence="1" key="1">
    <citation type="submission" date="2021-02" db="EMBL/GenBank/DDBJ databases">
        <authorList>
            <person name="Nowell W R."/>
        </authorList>
    </citation>
    <scope>NUCLEOTIDE SEQUENCE</scope>
</reference>
<comment type="caution">
    <text evidence="1">The sequence shown here is derived from an EMBL/GenBank/DDBJ whole genome shotgun (WGS) entry which is preliminary data.</text>
</comment>
<dbReference type="Proteomes" id="UP000663889">
    <property type="component" value="Unassembled WGS sequence"/>
</dbReference>
<proteinExistence type="predicted"/>
<protein>
    <submittedName>
        <fullName evidence="1">Uncharacterized protein</fullName>
    </submittedName>
</protein>
<accession>A0A815YU90</accession>
<dbReference type="AlphaFoldDB" id="A0A815YU90"/>
<organism evidence="1 2">
    <name type="scientific">Rotaria sordida</name>
    <dbReference type="NCBI Taxonomy" id="392033"/>
    <lineage>
        <taxon>Eukaryota</taxon>
        <taxon>Metazoa</taxon>
        <taxon>Spiralia</taxon>
        <taxon>Gnathifera</taxon>
        <taxon>Rotifera</taxon>
        <taxon>Eurotatoria</taxon>
        <taxon>Bdelloidea</taxon>
        <taxon>Philodinida</taxon>
        <taxon>Philodinidae</taxon>
        <taxon>Rotaria</taxon>
    </lineage>
</organism>
<name>A0A815YU90_9BILA</name>
<gene>
    <name evidence="1" type="ORF">SEV965_LOCUS39765</name>
</gene>
<evidence type="ECO:0000313" key="2">
    <source>
        <dbReference type="Proteomes" id="UP000663889"/>
    </source>
</evidence>
<evidence type="ECO:0000313" key="1">
    <source>
        <dbReference type="EMBL" id="CAF1576292.1"/>
    </source>
</evidence>
<sequence length="59" mass="6198">CPGLHCVDGGCDDGGCVLIDGYVLPLLDPLLGGGRRRRAAFPCCRRPCNAVDNPNCQPT</sequence>
<dbReference type="EMBL" id="CAJNOU010016849">
    <property type="protein sequence ID" value="CAF1576292.1"/>
    <property type="molecule type" value="Genomic_DNA"/>
</dbReference>